<protein>
    <recommendedName>
        <fullName evidence="7 8">Glutamate racemase</fullName>
        <ecNumber evidence="2 8">5.1.1.3</ecNumber>
    </recommendedName>
</protein>
<evidence type="ECO:0000256" key="7">
    <source>
        <dbReference type="ARBA" id="ARBA00070053"/>
    </source>
</evidence>
<dbReference type="EC" id="5.1.1.3" evidence="2 8"/>
<dbReference type="InterPro" id="IPR004391">
    <property type="entry name" value="Glu_race"/>
</dbReference>
<evidence type="ECO:0000313" key="10">
    <source>
        <dbReference type="Proteomes" id="UP001300383"/>
    </source>
</evidence>
<dbReference type="InterPro" id="IPR015942">
    <property type="entry name" value="Asp/Glu/hydantoin_racemase"/>
</dbReference>
<dbReference type="FunFam" id="3.40.50.1860:FF:000002">
    <property type="entry name" value="Glutamate racemase"/>
    <property type="match status" value="1"/>
</dbReference>
<evidence type="ECO:0000256" key="8">
    <source>
        <dbReference type="HAMAP-Rule" id="MF_00258"/>
    </source>
</evidence>
<dbReference type="PROSITE" id="PS00923">
    <property type="entry name" value="ASP_GLU_RACEMASE_1"/>
    <property type="match status" value="1"/>
</dbReference>
<dbReference type="Proteomes" id="UP001300383">
    <property type="component" value="Unassembled WGS sequence"/>
</dbReference>
<evidence type="ECO:0000313" key="9">
    <source>
        <dbReference type="EMBL" id="MDI9242555.1"/>
    </source>
</evidence>
<dbReference type="EMBL" id="JASGBQ010000014">
    <property type="protein sequence ID" value="MDI9242555.1"/>
    <property type="molecule type" value="Genomic_DNA"/>
</dbReference>
<dbReference type="GO" id="GO:0071555">
    <property type="term" value="P:cell wall organization"/>
    <property type="evidence" value="ECO:0007669"/>
    <property type="project" value="UniProtKB-KW"/>
</dbReference>
<dbReference type="InterPro" id="IPR033134">
    <property type="entry name" value="Asp/Glu_racemase_AS_2"/>
</dbReference>
<dbReference type="PROSITE" id="PS00924">
    <property type="entry name" value="ASP_GLU_RACEMASE_2"/>
    <property type="match status" value="1"/>
</dbReference>
<keyword evidence="6 8" id="KW-0961">Cell wall biogenesis/degradation</keyword>
<feature type="active site" description="Proton donor/acceptor" evidence="8">
    <location>
        <position position="185"/>
    </location>
</feature>
<comment type="similarity">
    <text evidence="8">Belongs to the aspartate/glutamate racemases family.</text>
</comment>
<reference evidence="9 10" key="1">
    <citation type="submission" date="2023-05" db="EMBL/GenBank/DDBJ databases">
        <title>[ruminococcus] sp. nov., isolated from a pig farm feces dump.</title>
        <authorList>
            <person name="Chang Y.-H."/>
        </authorList>
    </citation>
    <scope>NUCLEOTIDE SEQUENCE [LARGE SCALE GENOMIC DNA]</scope>
    <source>
        <strain evidence="9 10">YH-rum2234</strain>
    </source>
</reference>
<keyword evidence="5 8" id="KW-0413">Isomerase</keyword>
<evidence type="ECO:0000256" key="6">
    <source>
        <dbReference type="ARBA" id="ARBA00023316"/>
    </source>
</evidence>
<dbReference type="Gene3D" id="3.40.50.1860">
    <property type="match status" value="2"/>
</dbReference>
<keyword evidence="10" id="KW-1185">Reference proteome</keyword>
<comment type="catalytic activity">
    <reaction evidence="1 8">
        <text>L-glutamate = D-glutamate</text>
        <dbReference type="Rhea" id="RHEA:12813"/>
        <dbReference type="ChEBI" id="CHEBI:29985"/>
        <dbReference type="ChEBI" id="CHEBI:29986"/>
        <dbReference type="EC" id="5.1.1.3"/>
    </reaction>
</comment>
<keyword evidence="3 8" id="KW-0133">Cell shape</keyword>
<evidence type="ECO:0000256" key="5">
    <source>
        <dbReference type="ARBA" id="ARBA00023235"/>
    </source>
</evidence>
<dbReference type="HAMAP" id="MF_00258">
    <property type="entry name" value="Glu_racemase"/>
    <property type="match status" value="1"/>
</dbReference>
<dbReference type="RefSeq" id="WP_283231002.1">
    <property type="nucleotide sequence ID" value="NZ_JASGBQ010000014.1"/>
</dbReference>
<accession>A0AAP4BAM3</accession>
<dbReference type="GO" id="GO:0008881">
    <property type="term" value="F:glutamate racemase activity"/>
    <property type="evidence" value="ECO:0007669"/>
    <property type="project" value="UniProtKB-UniRule"/>
</dbReference>
<evidence type="ECO:0000256" key="4">
    <source>
        <dbReference type="ARBA" id="ARBA00022984"/>
    </source>
</evidence>
<dbReference type="GO" id="GO:0008360">
    <property type="term" value="P:regulation of cell shape"/>
    <property type="evidence" value="ECO:0007669"/>
    <property type="project" value="UniProtKB-KW"/>
</dbReference>
<dbReference type="PANTHER" id="PTHR21198">
    <property type="entry name" value="GLUTAMATE RACEMASE"/>
    <property type="match status" value="1"/>
</dbReference>
<feature type="binding site" evidence="8">
    <location>
        <begin position="186"/>
        <end position="187"/>
    </location>
    <ligand>
        <name>substrate</name>
    </ligand>
</feature>
<feature type="binding site" evidence="8">
    <location>
        <begin position="43"/>
        <end position="44"/>
    </location>
    <ligand>
        <name>substrate</name>
    </ligand>
</feature>
<dbReference type="SUPFAM" id="SSF53681">
    <property type="entry name" value="Aspartate/glutamate racemase"/>
    <property type="match status" value="2"/>
</dbReference>
<comment type="function">
    <text evidence="8">Provides the (R)-glutamate required for cell wall biosynthesis.</text>
</comment>
<dbReference type="GO" id="GO:0009252">
    <property type="term" value="P:peptidoglycan biosynthetic process"/>
    <property type="evidence" value="ECO:0007669"/>
    <property type="project" value="UniProtKB-UniRule"/>
</dbReference>
<evidence type="ECO:0000256" key="2">
    <source>
        <dbReference type="ARBA" id="ARBA00013090"/>
    </source>
</evidence>
<keyword evidence="4 8" id="KW-0573">Peptidoglycan synthesis</keyword>
<comment type="caution">
    <text evidence="9">The sequence shown here is derived from an EMBL/GenBank/DDBJ whole genome shotgun (WGS) entry which is preliminary data.</text>
</comment>
<name>A0AAP4BAM3_9FIRM</name>
<dbReference type="AlphaFoldDB" id="A0AAP4BAM3"/>
<gene>
    <name evidence="8 9" type="primary">murI</name>
    <name evidence="9" type="ORF">QJ036_08750</name>
</gene>
<dbReference type="NCBIfam" id="TIGR00067">
    <property type="entry name" value="glut_race"/>
    <property type="match status" value="1"/>
</dbReference>
<organism evidence="9 10">
    <name type="scientific">Fusibacillus kribbianus</name>
    <dbReference type="NCBI Taxonomy" id="3044208"/>
    <lineage>
        <taxon>Bacteria</taxon>
        <taxon>Bacillati</taxon>
        <taxon>Bacillota</taxon>
        <taxon>Clostridia</taxon>
        <taxon>Lachnospirales</taxon>
        <taxon>Lachnospiraceae</taxon>
        <taxon>Fusibacillus</taxon>
    </lineage>
</organism>
<dbReference type="Pfam" id="PF01177">
    <property type="entry name" value="Asp_Glu_race"/>
    <property type="match status" value="1"/>
</dbReference>
<dbReference type="PANTHER" id="PTHR21198:SF2">
    <property type="entry name" value="GLUTAMATE RACEMASE"/>
    <property type="match status" value="1"/>
</dbReference>
<evidence type="ECO:0000256" key="1">
    <source>
        <dbReference type="ARBA" id="ARBA00001602"/>
    </source>
</evidence>
<feature type="binding site" evidence="8">
    <location>
        <begin position="75"/>
        <end position="76"/>
    </location>
    <ligand>
        <name>substrate</name>
    </ligand>
</feature>
<feature type="binding site" evidence="8">
    <location>
        <begin position="11"/>
        <end position="12"/>
    </location>
    <ligand>
        <name>substrate</name>
    </ligand>
</feature>
<feature type="active site" description="Proton donor/acceptor" evidence="8">
    <location>
        <position position="74"/>
    </location>
</feature>
<sequence length="273" mass="30412">MGVNAPIGVFDSGVGGLTVAREIMRQLPDERMVYFGDTARLPYGTKSKETVIRFSRQIVRFLKTKNVKAIVVACNTATAQALEELRKESDIPVIGVIDAAARVASTVTRNDRIGVVGTTGTIESGMYTRVLKEYNPRVQVYGKACPLLVSLVEEGWLHDPVTEEVISRYLKDLEYKSIDTLILGCTHYPLLRSAFRKVAGEDVTLVNPAYEVAVELKEILDEKKLSCDGEVDQAGKKYEFFVSDAAEKFCDFANSILPYDIERVQQINIEDFD</sequence>
<evidence type="ECO:0000256" key="3">
    <source>
        <dbReference type="ARBA" id="ARBA00022960"/>
    </source>
</evidence>
<dbReference type="InterPro" id="IPR018187">
    <property type="entry name" value="Asp/Glu_racemase_AS_1"/>
</dbReference>
<dbReference type="InterPro" id="IPR001920">
    <property type="entry name" value="Asp/Glu_race"/>
</dbReference>
<proteinExistence type="inferred from homology"/>
<comment type="pathway">
    <text evidence="8">Cell wall biogenesis; peptidoglycan biosynthesis.</text>
</comment>